<evidence type="ECO:0000313" key="3">
    <source>
        <dbReference type="WBParaSite" id="HPBE_0000572901-mRNA-1"/>
    </source>
</evidence>
<sequence>MFSHKMVRERSRRVVYENCQEWRAHSRYADAMPSALHRDVLRDVKRSTLLAAVEEKEDILMCFHDHEKFRLSIERSIGRHRNRTVTMLSVPNSLAYLGSERFLHVHTQDMHIYYSVNIIRLAYNNLLEALVADGVFSMHPNVKEKNGQLYTIHGVCNAKVEYNTIF</sequence>
<keyword evidence="2" id="KW-1185">Reference proteome</keyword>
<accession>A0A3P7Y4I4</accession>
<evidence type="ECO:0000313" key="2">
    <source>
        <dbReference type="Proteomes" id="UP000050761"/>
    </source>
</evidence>
<dbReference type="OrthoDB" id="5848938at2759"/>
<dbReference type="WBParaSite" id="HPBE_0000572901-mRNA-1">
    <property type="protein sequence ID" value="HPBE_0000572901-mRNA-1"/>
    <property type="gene ID" value="HPBE_0000572901"/>
</dbReference>
<reference evidence="1 2" key="1">
    <citation type="submission" date="2018-11" db="EMBL/GenBank/DDBJ databases">
        <authorList>
            <consortium name="Pathogen Informatics"/>
        </authorList>
    </citation>
    <scope>NUCLEOTIDE SEQUENCE [LARGE SCALE GENOMIC DNA]</scope>
</reference>
<dbReference type="AlphaFoldDB" id="A0A183FGF3"/>
<organism evidence="2 3">
    <name type="scientific">Heligmosomoides polygyrus</name>
    <name type="common">Parasitic roundworm</name>
    <dbReference type="NCBI Taxonomy" id="6339"/>
    <lineage>
        <taxon>Eukaryota</taxon>
        <taxon>Metazoa</taxon>
        <taxon>Ecdysozoa</taxon>
        <taxon>Nematoda</taxon>
        <taxon>Chromadorea</taxon>
        <taxon>Rhabditida</taxon>
        <taxon>Rhabditina</taxon>
        <taxon>Rhabditomorpha</taxon>
        <taxon>Strongyloidea</taxon>
        <taxon>Heligmosomidae</taxon>
        <taxon>Heligmosomoides</taxon>
    </lineage>
</organism>
<gene>
    <name evidence="1" type="ORF">HPBE_LOCUS5730</name>
</gene>
<accession>A0A183FGF3</accession>
<dbReference type="Proteomes" id="UP000050761">
    <property type="component" value="Unassembled WGS sequence"/>
</dbReference>
<protein>
    <submittedName>
        <fullName evidence="3">DNA-directed RNA polymerase</fullName>
    </submittedName>
</protein>
<name>A0A183FGF3_HELPZ</name>
<dbReference type="EMBL" id="UZAH01025529">
    <property type="protein sequence ID" value="VDO65634.1"/>
    <property type="molecule type" value="Genomic_DNA"/>
</dbReference>
<proteinExistence type="predicted"/>
<reference evidence="3" key="2">
    <citation type="submission" date="2019-09" db="UniProtKB">
        <authorList>
            <consortium name="WormBaseParasite"/>
        </authorList>
    </citation>
    <scope>IDENTIFICATION</scope>
</reference>
<evidence type="ECO:0000313" key="1">
    <source>
        <dbReference type="EMBL" id="VDO65634.1"/>
    </source>
</evidence>